<proteinExistence type="predicted"/>
<dbReference type="EMBL" id="FOTQ01000006">
    <property type="protein sequence ID" value="SFM34133.1"/>
    <property type="molecule type" value="Genomic_DNA"/>
</dbReference>
<organism evidence="2 3">
    <name type="scientific">Shimia aestuarii</name>
    <dbReference type="NCBI Taxonomy" id="254406"/>
    <lineage>
        <taxon>Bacteria</taxon>
        <taxon>Pseudomonadati</taxon>
        <taxon>Pseudomonadota</taxon>
        <taxon>Alphaproteobacteria</taxon>
        <taxon>Rhodobacterales</taxon>
        <taxon>Roseobacteraceae</taxon>
    </lineage>
</organism>
<dbReference type="GO" id="GO:0016757">
    <property type="term" value="F:glycosyltransferase activity"/>
    <property type="evidence" value="ECO:0007669"/>
    <property type="project" value="TreeGrafter"/>
</dbReference>
<name>A0A1I4Q3E5_9RHOB</name>
<dbReference type="STRING" id="254406.SAMN04488042_106152"/>
<evidence type="ECO:0000313" key="2">
    <source>
        <dbReference type="EMBL" id="SFM34133.1"/>
    </source>
</evidence>
<dbReference type="RefSeq" id="WP_207502983.1">
    <property type="nucleotide sequence ID" value="NZ_FOTQ01000006.1"/>
</dbReference>
<dbReference type="Pfam" id="PF13692">
    <property type="entry name" value="Glyco_trans_1_4"/>
    <property type="match status" value="1"/>
</dbReference>
<feature type="domain" description="Glycosyltransferase subfamily 4-like N-terminal" evidence="1">
    <location>
        <begin position="22"/>
        <end position="165"/>
    </location>
</feature>
<dbReference type="Gene3D" id="3.40.50.2000">
    <property type="entry name" value="Glycogen Phosphorylase B"/>
    <property type="match status" value="2"/>
</dbReference>
<gene>
    <name evidence="2" type="ORF">SAMN04488042_106152</name>
</gene>
<dbReference type="SUPFAM" id="SSF53756">
    <property type="entry name" value="UDP-Glycosyltransferase/glycogen phosphorylase"/>
    <property type="match status" value="1"/>
</dbReference>
<dbReference type="InterPro" id="IPR028098">
    <property type="entry name" value="Glyco_trans_4-like_N"/>
</dbReference>
<sequence>MAARMNILFSVNAAWNIWNFRRPLVEALIADGHKVTILAPRDDSAPRLEALGCAVRHLEMDVKGLNPLQDFKLLMRLRQHFRELRPDAVLSFTIKNNIFGAIAAKSEKIAFIPNVTGLGTAFLSRGILEMVAVTLYKRAFRNLPVIFFQNEDDRSLFVERGLVAVDQARCLPGSGIDLDRFAAAPYPLEHGAPVFLMIARLLRDKGVLEYVDAARRLKSVHSQARFQILGATDAENRTAIDRATVEGWEREGVIEYLGTVEDVRPMIEKAHCVVLPSYREGAPRTLIEAAAMARPLISTDVPGCRAVVDDGITGFLCEVRSAESLAAACESFIALSHEARVALGCAGRQKMENEFAQSIVVDAYRRALQDLARKTTDVAA</sequence>
<dbReference type="Pfam" id="PF13579">
    <property type="entry name" value="Glyco_trans_4_4"/>
    <property type="match status" value="1"/>
</dbReference>
<dbReference type="CDD" id="cd03808">
    <property type="entry name" value="GT4_CapM-like"/>
    <property type="match status" value="1"/>
</dbReference>
<keyword evidence="3" id="KW-1185">Reference proteome</keyword>
<keyword evidence="2" id="KW-0808">Transferase</keyword>
<dbReference type="AlphaFoldDB" id="A0A1I4Q3E5"/>
<dbReference type="PANTHER" id="PTHR12526">
    <property type="entry name" value="GLYCOSYLTRANSFERASE"/>
    <property type="match status" value="1"/>
</dbReference>
<reference evidence="2 3" key="1">
    <citation type="submission" date="2016-10" db="EMBL/GenBank/DDBJ databases">
        <authorList>
            <person name="de Groot N.N."/>
        </authorList>
    </citation>
    <scope>NUCLEOTIDE SEQUENCE [LARGE SCALE GENOMIC DNA]</scope>
    <source>
        <strain evidence="2 3">DSM 15283</strain>
    </source>
</reference>
<protein>
    <submittedName>
        <fullName evidence="2">Glycosyltransferase involved in cell wall bisynthesis</fullName>
    </submittedName>
</protein>
<dbReference type="PANTHER" id="PTHR12526:SF638">
    <property type="entry name" value="SPORE COAT PROTEIN SA"/>
    <property type="match status" value="1"/>
</dbReference>
<dbReference type="Proteomes" id="UP000199144">
    <property type="component" value="Unassembled WGS sequence"/>
</dbReference>
<evidence type="ECO:0000259" key="1">
    <source>
        <dbReference type="Pfam" id="PF13579"/>
    </source>
</evidence>
<accession>A0A1I4Q3E5</accession>
<evidence type="ECO:0000313" key="3">
    <source>
        <dbReference type="Proteomes" id="UP000199144"/>
    </source>
</evidence>